<dbReference type="CDD" id="cd02219">
    <property type="entry name" value="cupin_YjlB-like"/>
    <property type="match status" value="1"/>
</dbReference>
<gene>
    <name evidence="2" type="ORF">CYCCA115_LOCUS12193</name>
</gene>
<evidence type="ECO:0000313" key="2">
    <source>
        <dbReference type="EMBL" id="CAJ1949630.1"/>
    </source>
</evidence>
<reference evidence="2" key="1">
    <citation type="submission" date="2023-08" db="EMBL/GenBank/DDBJ databases">
        <authorList>
            <person name="Audoor S."/>
            <person name="Bilcke G."/>
        </authorList>
    </citation>
    <scope>NUCLEOTIDE SEQUENCE</scope>
</reference>
<dbReference type="InterPro" id="IPR011051">
    <property type="entry name" value="RmlC_Cupin_sf"/>
</dbReference>
<dbReference type="Gene3D" id="2.60.120.10">
    <property type="entry name" value="Jelly Rolls"/>
    <property type="match status" value="1"/>
</dbReference>
<evidence type="ECO:0000313" key="3">
    <source>
        <dbReference type="Proteomes" id="UP001295423"/>
    </source>
</evidence>
<dbReference type="SMART" id="SM00835">
    <property type="entry name" value="Cupin_1"/>
    <property type="match status" value="1"/>
</dbReference>
<dbReference type="InterPro" id="IPR013096">
    <property type="entry name" value="Cupin_2"/>
</dbReference>
<dbReference type="PANTHER" id="PTHR36448:SF2">
    <property type="entry name" value="CUPIN TYPE-1 DOMAIN-CONTAINING PROTEIN"/>
    <property type="match status" value="1"/>
</dbReference>
<dbReference type="SUPFAM" id="SSF51182">
    <property type="entry name" value="RmlC-like cupins"/>
    <property type="match status" value="1"/>
</dbReference>
<proteinExistence type="predicted"/>
<protein>
    <recommendedName>
        <fullName evidence="1">Cupin type-1 domain-containing protein</fullName>
    </recommendedName>
</protein>
<organism evidence="2 3">
    <name type="scientific">Cylindrotheca closterium</name>
    <dbReference type="NCBI Taxonomy" id="2856"/>
    <lineage>
        <taxon>Eukaryota</taxon>
        <taxon>Sar</taxon>
        <taxon>Stramenopiles</taxon>
        <taxon>Ochrophyta</taxon>
        <taxon>Bacillariophyta</taxon>
        <taxon>Bacillariophyceae</taxon>
        <taxon>Bacillariophycidae</taxon>
        <taxon>Bacillariales</taxon>
        <taxon>Bacillariaceae</taxon>
        <taxon>Cylindrotheca</taxon>
    </lineage>
</organism>
<dbReference type="EMBL" id="CAKOGP040001758">
    <property type="protein sequence ID" value="CAJ1949630.1"/>
    <property type="molecule type" value="Genomic_DNA"/>
</dbReference>
<dbReference type="InterPro" id="IPR047121">
    <property type="entry name" value="YjiB-like"/>
</dbReference>
<dbReference type="InterPro" id="IPR014710">
    <property type="entry name" value="RmlC-like_jellyroll"/>
</dbReference>
<dbReference type="Proteomes" id="UP001295423">
    <property type="component" value="Unassembled WGS sequence"/>
</dbReference>
<evidence type="ECO:0000259" key="1">
    <source>
        <dbReference type="SMART" id="SM00835"/>
    </source>
</evidence>
<sequence length="188" mass="20716">MSSKSLDRVFGKVQKLPSGASTNFDIFRLFMDDDGTFPNNLYQPLLLYKNAWKGNEQEARRAITKGNHWTSPWAWGVFPYHHYHSKAWEILVCIQGEANVQMGGSTGPTVLVEKGDVVYVPPGFAHKQLDDRNGFTLLGAYPTESLAGGDSIDTLTGKPTPAERDNIAHCVVPLDTLCGTCIGDLARF</sequence>
<comment type="caution">
    <text evidence="2">The sequence shown here is derived from an EMBL/GenBank/DDBJ whole genome shotgun (WGS) entry which is preliminary data.</text>
</comment>
<keyword evidence="3" id="KW-1185">Reference proteome</keyword>
<feature type="domain" description="Cupin type-1" evidence="1">
    <location>
        <begin position="61"/>
        <end position="158"/>
    </location>
</feature>
<dbReference type="Pfam" id="PF07883">
    <property type="entry name" value="Cupin_2"/>
    <property type="match status" value="1"/>
</dbReference>
<dbReference type="InterPro" id="IPR006045">
    <property type="entry name" value="Cupin_1"/>
</dbReference>
<name>A0AAD2FQY7_9STRA</name>
<dbReference type="AlphaFoldDB" id="A0AAD2FQY7"/>
<accession>A0AAD2FQY7</accession>
<dbReference type="PANTHER" id="PTHR36448">
    <property type="entry name" value="BLR7373 PROTEIN"/>
    <property type="match status" value="1"/>
</dbReference>